<proteinExistence type="inferred from homology"/>
<organism evidence="5 6">
    <name type="scientific">Natrinema saccharevitans</name>
    <dbReference type="NCBI Taxonomy" id="301967"/>
    <lineage>
        <taxon>Archaea</taxon>
        <taxon>Methanobacteriati</taxon>
        <taxon>Methanobacteriota</taxon>
        <taxon>Stenosarchaea group</taxon>
        <taxon>Halobacteria</taxon>
        <taxon>Halobacteriales</taxon>
        <taxon>Natrialbaceae</taxon>
        <taxon>Natrinema</taxon>
    </lineage>
</organism>
<dbReference type="RefSeq" id="WP_076147722.1">
    <property type="nucleotide sequence ID" value="NZ_LWLN01000001.1"/>
</dbReference>
<dbReference type="InterPro" id="IPR011152">
    <property type="entry name" value="Pesterase_MJ0912"/>
</dbReference>
<evidence type="ECO:0000259" key="4">
    <source>
        <dbReference type="Pfam" id="PF12850"/>
    </source>
</evidence>
<keyword evidence="1 3" id="KW-0479">Metal-binding</keyword>
<dbReference type="InterPro" id="IPR029052">
    <property type="entry name" value="Metallo-depent_PP-like"/>
</dbReference>
<keyword evidence="6" id="KW-1185">Reference proteome</keyword>
<dbReference type="InterPro" id="IPR024654">
    <property type="entry name" value="Calcineurin-like_PHP_lpxH"/>
</dbReference>
<dbReference type="GO" id="GO:0016791">
    <property type="term" value="F:phosphatase activity"/>
    <property type="evidence" value="ECO:0007669"/>
    <property type="project" value="TreeGrafter"/>
</dbReference>
<dbReference type="NCBIfam" id="TIGR00040">
    <property type="entry name" value="yfcE"/>
    <property type="match status" value="1"/>
</dbReference>
<dbReference type="OrthoDB" id="9937at2157"/>
<dbReference type="GO" id="GO:0046872">
    <property type="term" value="F:metal ion binding"/>
    <property type="evidence" value="ECO:0007669"/>
    <property type="project" value="UniProtKB-KW"/>
</dbReference>
<dbReference type="Pfam" id="PF12850">
    <property type="entry name" value="Metallophos_2"/>
    <property type="match status" value="1"/>
</dbReference>
<reference evidence="6" key="1">
    <citation type="submission" date="2016-04" db="EMBL/GenBank/DDBJ databases">
        <authorList>
            <person name="Chen S.-C."/>
            <person name="Lai M.-C."/>
        </authorList>
    </citation>
    <scope>NUCLEOTIDE SEQUENCE [LARGE SCALE GENOMIC DNA]</scope>
    <source>
        <strain evidence="6">AB14</strain>
    </source>
</reference>
<dbReference type="PIRSF" id="PIRSF000883">
    <property type="entry name" value="Pesterase_MJ0912"/>
    <property type="match status" value="1"/>
</dbReference>
<evidence type="ECO:0000313" key="5">
    <source>
        <dbReference type="EMBL" id="OLZ42357.1"/>
    </source>
</evidence>
<dbReference type="EC" id="3.1.4.-" evidence="3"/>
<feature type="domain" description="Calcineurin-like phosphoesterase" evidence="4">
    <location>
        <begin position="1"/>
        <end position="185"/>
    </location>
</feature>
<dbReference type="Proteomes" id="UP000189370">
    <property type="component" value="Unassembled WGS sequence"/>
</dbReference>
<comment type="cofactor">
    <cofactor evidence="3">
        <name>a divalent metal cation</name>
        <dbReference type="ChEBI" id="CHEBI:60240"/>
    </cofactor>
</comment>
<comment type="caution">
    <text evidence="5">The sequence shown here is derived from an EMBL/GenBank/DDBJ whole genome shotgun (WGS) entry which is preliminary data.</text>
</comment>
<dbReference type="InterPro" id="IPR000979">
    <property type="entry name" value="Phosphodiesterase_MJ0936/Vps29"/>
</dbReference>
<dbReference type="EMBL" id="LWLN01000001">
    <property type="protein sequence ID" value="OLZ42357.1"/>
    <property type="molecule type" value="Genomic_DNA"/>
</dbReference>
<dbReference type="PROSITE" id="PS01269">
    <property type="entry name" value="UPF0025"/>
    <property type="match status" value="1"/>
</dbReference>
<evidence type="ECO:0000256" key="2">
    <source>
        <dbReference type="ARBA" id="ARBA00022801"/>
    </source>
</evidence>
<dbReference type="PANTHER" id="PTHR42850">
    <property type="entry name" value="METALLOPHOSPHOESTERASE"/>
    <property type="match status" value="1"/>
</dbReference>
<dbReference type="PANTHER" id="PTHR42850:SF2">
    <property type="entry name" value="BLL5683 PROTEIN"/>
    <property type="match status" value="1"/>
</dbReference>
<dbReference type="InterPro" id="IPR050126">
    <property type="entry name" value="Ap4A_hydrolase"/>
</dbReference>
<keyword evidence="2" id="KW-0378">Hydrolase</keyword>
<comment type="similarity">
    <text evidence="3">Belongs to the metallophosphoesterase superfamily. YfcE family.</text>
</comment>
<dbReference type="AlphaFoldDB" id="A0A1S8B0G8"/>
<dbReference type="Gene3D" id="3.60.21.10">
    <property type="match status" value="1"/>
</dbReference>
<evidence type="ECO:0000313" key="6">
    <source>
        <dbReference type="Proteomes" id="UP000189370"/>
    </source>
</evidence>
<dbReference type="STRING" id="301967.A6E15_15895"/>
<evidence type="ECO:0000256" key="1">
    <source>
        <dbReference type="ARBA" id="ARBA00022723"/>
    </source>
</evidence>
<accession>A0A1S8B0G8</accession>
<dbReference type="InterPro" id="IPR020935">
    <property type="entry name" value="PdiEstase_YfcE_CS"/>
</dbReference>
<sequence>MKVGLISDVHGNRVALETVLADMPAVDEILCAGDVVGYNPWPGDCVDELRARDVPTVMGNHDAAVAGDTSFRFNGMAKAGVDHAKEALSDDQLEWLADLPAERLAFDGRVKLVHGHPDDPDRYTRYTYPEEFTERMLGDEDVLVLGHTHVQGVERFGEGIVVNPGSVGQPRDGDPRAGYAVVDLDALTVETHRVEYDVDAVQAAVEEAGLPSRIGTRLARGK</sequence>
<name>A0A1S8B0G8_9EURY</name>
<evidence type="ECO:0000256" key="3">
    <source>
        <dbReference type="RuleBase" id="RU362039"/>
    </source>
</evidence>
<dbReference type="SUPFAM" id="SSF56300">
    <property type="entry name" value="Metallo-dependent phosphatases"/>
    <property type="match status" value="1"/>
</dbReference>
<gene>
    <name evidence="5" type="ORF">A6E15_15895</name>
</gene>
<protein>
    <recommendedName>
        <fullName evidence="3">Phosphoesterase</fullName>
        <ecNumber evidence="3">3.1.4.-</ecNumber>
    </recommendedName>
</protein>
<dbReference type="GO" id="GO:0005737">
    <property type="term" value="C:cytoplasm"/>
    <property type="evidence" value="ECO:0007669"/>
    <property type="project" value="TreeGrafter"/>
</dbReference>